<dbReference type="InterPro" id="IPR027266">
    <property type="entry name" value="TrmE/GcvT-like"/>
</dbReference>
<name>A0ABV1YRA6_9HYPH</name>
<dbReference type="SUPFAM" id="SSF103025">
    <property type="entry name" value="Folate-binding domain"/>
    <property type="match status" value="1"/>
</dbReference>
<keyword evidence="2" id="KW-1185">Reference proteome</keyword>
<comment type="caution">
    <text evidence="1">The sequence shown here is derived from an EMBL/GenBank/DDBJ whole genome shotgun (WGS) entry which is preliminary data.</text>
</comment>
<dbReference type="Gene3D" id="3.30.1360.120">
    <property type="entry name" value="Probable tRNA modification gtpase trme, domain 1"/>
    <property type="match status" value="1"/>
</dbReference>
<organism evidence="1 2">
    <name type="scientific">Mesorhizobium opportunistum</name>
    <dbReference type="NCBI Taxonomy" id="593909"/>
    <lineage>
        <taxon>Bacteria</taxon>
        <taxon>Pseudomonadati</taxon>
        <taxon>Pseudomonadota</taxon>
        <taxon>Alphaproteobacteria</taxon>
        <taxon>Hyphomicrobiales</taxon>
        <taxon>Phyllobacteriaceae</taxon>
        <taxon>Mesorhizobium</taxon>
    </lineage>
</organism>
<evidence type="ECO:0000313" key="1">
    <source>
        <dbReference type="EMBL" id="MER8937738.1"/>
    </source>
</evidence>
<dbReference type="Proteomes" id="UP001464387">
    <property type="component" value="Unassembled WGS sequence"/>
</dbReference>
<sequence length="98" mass="10345">MIEAGTPFSQKPYGVEALGALRVEKGQVAGPEIDGRTTLDDLGLSRMAGKRSGYVGNALGRRAIPGLDGAMAQFEVILNRMLGGKRCAKALSRNRLDG</sequence>
<proteinExistence type="predicted"/>
<evidence type="ECO:0000313" key="2">
    <source>
        <dbReference type="Proteomes" id="UP001464387"/>
    </source>
</evidence>
<protein>
    <submittedName>
        <fullName evidence="1">Uncharacterized protein</fullName>
    </submittedName>
</protein>
<dbReference type="Gene3D" id="3.30.70.1400">
    <property type="entry name" value="Aminomethyltransferase beta-barrel domains"/>
    <property type="match status" value="1"/>
</dbReference>
<dbReference type="EMBL" id="JAMYPJ010000098">
    <property type="protein sequence ID" value="MER8937738.1"/>
    <property type="molecule type" value="Genomic_DNA"/>
</dbReference>
<reference evidence="1 2" key="1">
    <citation type="journal article" date="2024" name="Proc. Natl. Acad. Sci. U.S.A.">
        <title>The evolutionary genomics of adaptation to stress in wild rhizobium bacteria.</title>
        <authorList>
            <person name="Kehlet-Delgado H."/>
            <person name="Montoya A.P."/>
            <person name="Jensen K.T."/>
            <person name="Wendlandt C.E."/>
            <person name="Dexheimer C."/>
            <person name="Roberts M."/>
            <person name="Torres Martinez L."/>
            <person name="Friesen M.L."/>
            <person name="Griffitts J.S."/>
            <person name="Porter S.S."/>
        </authorList>
    </citation>
    <scope>NUCLEOTIDE SEQUENCE [LARGE SCALE GENOMIC DNA]</scope>
    <source>
        <strain evidence="1 2">M0729</strain>
    </source>
</reference>
<accession>A0ABV1YRA6</accession>
<gene>
    <name evidence="1" type="ORF">NKI33_33015</name>
</gene>